<feature type="compositionally biased region" description="Low complexity" evidence="10">
    <location>
        <begin position="199"/>
        <end position="218"/>
    </location>
</feature>
<comment type="function">
    <text evidence="7">Required for the biogenesis of c-type cytochromes. Possible subunit of a heme lyase.</text>
</comment>
<name>I3TQ84_TISMK</name>
<keyword evidence="4 9" id="KW-0732">Signal</keyword>
<dbReference type="HOGENOM" id="CLU_1184608_0_0_5"/>
<dbReference type="Pfam" id="PF03918">
    <property type="entry name" value="CcmH"/>
    <property type="match status" value="1"/>
</dbReference>
<dbReference type="FunFam" id="1.10.8.640:FF:000001">
    <property type="entry name" value="Cytochrome c-type biogenesis protein"/>
    <property type="match status" value="1"/>
</dbReference>
<evidence type="ECO:0000256" key="10">
    <source>
        <dbReference type="SAM" id="MobiDB-lite"/>
    </source>
</evidence>
<dbReference type="GO" id="GO:0017004">
    <property type="term" value="P:cytochrome complex assembly"/>
    <property type="evidence" value="ECO:0007669"/>
    <property type="project" value="UniProtKB-KW"/>
</dbReference>
<evidence type="ECO:0000313" key="13">
    <source>
        <dbReference type="Proteomes" id="UP000005258"/>
    </source>
</evidence>
<dbReference type="PATRIC" id="fig|1110502.3.peg.3162"/>
<dbReference type="Gene3D" id="1.10.8.640">
    <property type="entry name" value="Cytochrome C biogenesis protein"/>
    <property type="match status" value="1"/>
</dbReference>
<evidence type="ECO:0000256" key="3">
    <source>
        <dbReference type="ARBA" id="ARBA00022723"/>
    </source>
</evidence>
<protein>
    <recommendedName>
        <fullName evidence="9">Cytochrome c-type biogenesis protein</fullName>
    </recommendedName>
</protein>
<evidence type="ECO:0000256" key="6">
    <source>
        <dbReference type="ARBA" id="ARBA00023004"/>
    </source>
</evidence>
<dbReference type="GO" id="GO:0005886">
    <property type="term" value="C:plasma membrane"/>
    <property type="evidence" value="ECO:0007669"/>
    <property type="project" value="TreeGrafter"/>
</dbReference>
<organism evidence="12 13">
    <name type="scientific">Tistrella mobilis (strain KA081020-065)</name>
    <dbReference type="NCBI Taxonomy" id="1110502"/>
    <lineage>
        <taxon>Bacteria</taxon>
        <taxon>Pseudomonadati</taxon>
        <taxon>Pseudomonadota</taxon>
        <taxon>Alphaproteobacteria</taxon>
        <taxon>Geminicoccales</taxon>
        <taxon>Geminicoccaceae</taxon>
        <taxon>Tistrella</taxon>
    </lineage>
</organism>
<comment type="subcellular location">
    <subcellularLocation>
        <location evidence="8">Membrane</location>
        <topology evidence="8">Single-pass membrane protein</topology>
        <orientation evidence="8">Periplasmic side</orientation>
    </subcellularLocation>
</comment>
<keyword evidence="9" id="KW-0812">Transmembrane</keyword>
<dbReference type="AlphaFoldDB" id="I3TQ84"/>
<evidence type="ECO:0000256" key="2">
    <source>
        <dbReference type="ARBA" id="ARBA00022617"/>
    </source>
</evidence>
<gene>
    <name evidence="12" type="primary">ccmH</name>
    <name evidence="12" type="ordered locus">TMO_3084</name>
</gene>
<feature type="transmembrane region" description="Helical" evidence="9">
    <location>
        <begin position="131"/>
        <end position="152"/>
    </location>
</feature>
<dbReference type="GO" id="GO:0046872">
    <property type="term" value="F:metal ion binding"/>
    <property type="evidence" value="ECO:0007669"/>
    <property type="project" value="UniProtKB-KW"/>
</dbReference>
<dbReference type="Proteomes" id="UP000005258">
    <property type="component" value="Chromosome"/>
</dbReference>
<dbReference type="PANTHER" id="PTHR47870">
    <property type="entry name" value="CYTOCHROME C-TYPE BIOGENESIS PROTEIN CCMH"/>
    <property type="match status" value="1"/>
</dbReference>
<reference evidence="12 13" key="1">
    <citation type="journal article" date="2012" name="J. Am. Chem. Soc.">
        <title>Bacterial biosynthesis and maturation of the didemnin anti-cancer agents.</title>
        <authorList>
            <person name="Xu Y."/>
            <person name="Kersten R.D."/>
            <person name="Nam S.J."/>
            <person name="Lu L."/>
            <person name="Al-Suwailem A.M."/>
            <person name="Zheng H."/>
            <person name="Fenical W."/>
            <person name="Dorrestein P.C."/>
            <person name="Moore B.S."/>
            <person name="Qian P.Y."/>
        </authorList>
    </citation>
    <scope>NUCLEOTIDE SEQUENCE [LARGE SCALE GENOMIC DNA]</scope>
    <source>
        <strain evidence="12 13">KA081020-065</strain>
    </source>
</reference>
<evidence type="ECO:0000259" key="11">
    <source>
        <dbReference type="Pfam" id="PF03918"/>
    </source>
</evidence>
<comment type="similarity">
    <text evidence="1 9">Belongs to the CcmH/CycL/Ccl2/NrfF family.</text>
</comment>
<accession>I3TQ84</accession>
<evidence type="ECO:0000256" key="8">
    <source>
        <dbReference type="ARBA" id="ARBA00060491"/>
    </source>
</evidence>
<feature type="signal peptide" evidence="9">
    <location>
        <begin position="1"/>
        <end position="22"/>
    </location>
</feature>
<dbReference type="PANTHER" id="PTHR47870:SF1">
    <property type="entry name" value="CYTOCHROME C-TYPE BIOGENESIS PROTEIN CCMH"/>
    <property type="match status" value="1"/>
</dbReference>
<keyword evidence="2 9" id="KW-0349">Heme</keyword>
<dbReference type="InterPro" id="IPR051263">
    <property type="entry name" value="C-type_cytochrome_biogenesis"/>
</dbReference>
<keyword evidence="6 9" id="KW-0408">Iron</keyword>
<dbReference type="STRING" id="1110502.TMO_3084"/>
<keyword evidence="3 9" id="KW-0479">Metal-binding</keyword>
<dbReference type="CDD" id="cd16378">
    <property type="entry name" value="CcmH_N"/>
    <property type="match status" value="1"/>
</dbReference>
<feature type="compositionally biased region" description="Basic and acidic residues" evidence="10">
    <location>
        <begin position="225"/>
        <end position="234"/>
    </location>
</feature>
<dbReference type="RefSeq" id="WP_014746599.1">
    <property type="nucleotide sequence ID" value="NC_017956.1"/>
</dbReference>
<keyword evidence="9" id="KW-1133">Transmembrane helix</keyword>
<keyword evidence="13" id="KW-1185">Reference proteome</keyword>
<evidence type="ECO:0000256" key="4">
    <source>
        <dbReference type="ARBA" id="ARBA00022729"/>
    </source>
</evidence>
<feature type="region of interest" description="Disordered" evidence="10">
    <location>
        <begin position="25"/>
        <end position="60"/>
    </location>
</feature>
<dbReference type="eggNOG" id="COG3088">
    <property type="taxonomic scope" value="Bacteria"/>
</dbReference>
<evidence type="ECO:0000256" key="7">
    <source>
        <dbReference type="ARBA" id="ARBA00037230"/>
    </source>
</evidence>
<keyword evidence="9" id="KW-0472">Membrane</keyword>
<evidence type="ECO:0000256" key="9">
    <source>
        <dbReference type="RuleBase" id="RU364112"/>
    </source>
</evidence>
<evidence type="ECO:0000256" key="1">
    <source>
        <dbReference type="ARBA" id="ARBA00010342"/>
    </source>
</evidence>
<evidence type="ECO:0000313" key="12">
    <source>
        <dbReference type="EMBL" id="AFK54922.1"/>
    </source>
</evidence>
<dbReference type="EMBL" id="CP003236">
    <property type="protein sequence ID" value="AFK54922.1"/>
    <property type="molecule type" value="Genomic_DNA"/>
</dbReference>
<keyword evidence="5" id="KW-0201">Cytochrome c-type biogenesis</keyword>
<evidence type="ECO:0000256" key="5">
    <source>
        <dbReference type="ARBA" id="ARBA00022748"/>
    </source>
</evidence>
<feature type="chain" id="PRO_5011022928" description="Cytochrome c-type biogenesis protein" evidence="9">
    <location>
        <begin position="23"/>
        <end position="234"/>
    </location>
</feature>
<proteinExistence type="inferred from homology"/>
<dbReference type="KEGG" id="tmo:TMO_3084"/>
<feature type="domain" description="CcmH/CycL/Ccl2/NrfF N-terminal" evidence="11">
    <location>
        <begin position="48"/>
        <end position="184"/>
    </location>
</feature>
<dbReference type="InterPro" id="IPR005616">
    <property type="entry name" value="CcmH/CycL/Ccl2/NrfF_N"/>
</dbReference>
<feature type="region of interest" description="Disordered" evidence="10">
    <location>
        <begin position="184"/>
        <end position="234"/>
    </location>
</feature>
<sequence>MTRAACLAIAALLVVSAPQVLAQQTDAPAQRSPQEMPAPGSVAPGPLAQPEVPLADPAEEQRAREISKELRCLVCQNQSIEDSNAELARDLRQVVREQVAAGRSRDDILTFMVDRYGDWILMRPPVKSTTYLLWGAPALALLIGAAIAIGFIRRQRRAYAARAAEDGFARPLDDDEAWRLARLLDETGPAPSGTDEVFDPAPDTTRAAGADDGAPDASGSDEDDTPPKDGRPQT</sequence>
<dbReference type="InterPro" id="IPR038297">
    <property type="entry name" value="CcmH/CycL/NrfF/Ccl2_sf"/>
</dbReference>